<keyword evidence="3" id="KW-1185">Reference proteome</keyword>
<feature type="signal peptide" evidence="1">
    <location>
        <begin position="1"/>
        <end position="31"/>
    </location>
</feature>
<gene>
    <name evidence="2" type="ORF">BVC80_1837g58</name>
</gene>
<dbReference type="Proteomes" id="UP000195402">
    <property type="component" value="Unassembled WGS sequence"/>
</dbReference>
<sequence>MAAVNCLNQLQNVTAFVFVILIMLFWGSSSARPLSSTDQNNNNNIIIHPNNNNNNNNNLAASIEPGLNIVLPVGDDQNIKPVLSSNQYNSDHDRFVIPCDMESTNNLAPATEEKRTGKYGSMMVLNLLPKGTVPPSGPSKGTNDMNN</sequence>
<name>A0A200R3H4_MACCD</name>
<evidence type="ECO:0000313" key="3">
    <source>
        <dbReference type="Proteomes" id="UP000195402"/>
    </source>
</evidence>
<reference evidence="2 3" key="1">
    <citation type="journal article" date="2017" name="Mol. Plant">
        <title>The Genome of Medicinal Plant Macleaya cordata Provides New Insights into Benzylisoquinoline Alkaloids Metabolism.</title>
        <authorList>
            <person name="Liu X."/>
            <person name="Liu Y."/>
            <person name="Huang P."/>
            <person name="Ma Y."/>
            <person name="Qing Z."/>
            <person name="Tang Q."/>
            <person name="Cao H."/>
            <person name="Cheng P."/>
            <person name="Zheng Y."/>
            <person name="Yuan Z."/>
            <person name="Zhou Y."/>
            <person name="Liu J."/>
            <person name="Tang Z."/>
            <person name="Zhuo Y."/>
            <person name="Zhang Y."/>
            <person name="Yu L."/>
            <person name="Huang J."/>
            <person name="Yang P."/>
            <person name="Peng Q."/>
            <person name="Zhang J."/>
            <person name="Jiang W."/>
            <person name="Zhang Z."/>
            <person name="Lin K."/>
            <person name="Ro D.K."/>
            <person name="Chen X."/>
            <person name="Xiong X."/>
            <person name="Shang Y."/>
            <person name="Huang S."/>
            <person name="Zeng J."/>
        </authorList>
    </citation>
    <scope>NUCLEOTIDE SEQUENCE [LARGE SCALE GENOMIC DNA]</scope>
    <source>
        <strain evidence="3">cv. BLH2017</strain>
        <tissue evidence="2">Root</tissue>
    </source>
</reference>
<accession>A0A200R3H4</accession>
<evidence type="ECO:0000256" key="1">
    <source>
        <dbReference type="SAM" id="SignalP"/>
    </source>
</evidence>
<feature type="chain" id="PRO_5012351860" evidence="1">
    <location>
        <begin position="32"/>
        <end position="147"/>
    </location>
</feature>
<dbReference type="AlphaFoldDB" id="A0A200R3H4"/>
<dbReference type="EMBL" id="MVGT01000438">
    <property type="protein sequence ID" value="OVA17262.1"/>
    <property type="molecule type" value="Genomic_DNA"/>
</dbReference>
<proteinExistence type="predicted"/>
<evidence type="ECO:0000313" key="2">
    <source>
        <dbReference type="EMBL" id="OVA17262.1"/>
    </source>
</evidence>
<keyword evidence="1" id="KW-0732">Signal</keyword>
<dbReference type="InParanoid" id="A0A200R3H4"/>
<organism evidence="2 3">
    <name type="scientific">Macleaya cordata</name>
    <name type="common">Five-seeded plume-poppy</name>
    <name type="synonym">Bocconia cordata</name>
    <dbReference type="NCBI Taxonomy" id="56857"/>
    <lineage>
        <taxon>Eukaryota</taxon>
        <taxon>Viridiplantae</taxon>
        <taxon>Streptophyta</taxon>
        <taxon>Embryophyta</taxon>
        <taxon>Tracheophyta</taxon>
        <taxon>Spermatophyta</taxon>
        <taxon>Magnoliopsida</taxon>
        <taxon>Ranunculales</taxon>
        <taxon>Papaveraceae</taxon>
        <taxon>Papaveroideae</taxon>
        <taxon>Macleaya</taxon>
    </lineage>
</organism>
<protein>
    <submittedName>
        <fullName evidence="2">Uncharacterized protein</fullName>
    </submittedName>
</protein>
<comment type="caution">
    <text evidence="2">The sequence shown here is derived from an EMBL/GenBank/DDBJ whole genome shotgun (WGS) entry which is preliminary data.</text>
</comment>
<dbReference type="OrthoDB" id="1937538at2759"/>